<reference evidence="2 3" key="1">
    <citation type="submission" date="2019-11" db="EMBL/GenBank/DDBJ databases">
        <title>Type strains purchased from KCTC, JCM and DSMZ.</title>
        <authorList>
            <person name="Lu H."/>
        </authorList>
    </citation>
    <scope>NUCLEOTIDE SEQUENCE [LARGE SCALE GENOMIC DNA]</scope>
    <source>
        <strain evidence="2 3">KCTC 42409</strain>
    </source>
</reference>
<keyword evidence="3" id="KW-1185">Reference proteome</keyword>
<name>A0A6L6Q556_9BURK</name>
<evidence type="ECO:0000313" key="3">
    <source>
        <dbReference type="Proteomes" id="UP000484015"/>
    </source>
</evidence>
<protein>
    <recommendedName>
        <fullName evidence="4">DUF4124 domain-containing protein</fullName>
    </recommendedName>
</protein>
<keyword evidence="1" id="KW-0732">Signal</keyword>
<proteinExistence type="predicted"/>
<dbReference type="Proteomes" id="UP000484015">
    <property type="component" value="Unassembled WGS sequence"/>
</dbReference>
<dbReference type="OrthoDB" id="6089671at2"/>
<evidence type="ECO:0000313" key="2">
    <source>
        <dbReference type="EMBL" id="MTW04524.1"/>
    </source>
</evidence>
<sequence length="64" mass="7180">MKILLTLFLAGACTLLAAEPAAWYWWVSKIDGARVCSQTPLGDGWEKIPRPYRDSRCEKLAIAK</sequence>
<gene>
    <name evidence="2" type="ORF">GM668_20830</name>
</gene>
<evidence type="ECO:0000256" key="1">
    <source>
        <dbReference type="SAM" id="SignalP"/>
    </source>
</evidence>
<dbReference type="EMBL" id="WNLA01000016">
    <property type="protein sequence ID" value="MTW04524.1"/>
    <property type="molecule type" value="Genomic_DNA"/>
</dbReference>
<accession>A0A6L6Q556</accession>
<feature type="signal peptide" evidence="1">
    <location>
        <begin position="1"/>
        <end position="17"/>
    </location>
</feature>
<feature type="chain" id="PRO_5026816462" description="DUF4124 domain-containing protein" evidence="1">
    <location>
        <begin position="18"/>
        <end position="64"/>
    </location>
</feature>
<dbReference type="AlphaFoldDB" id="A0A6L6Q556"/>
<organism evidence="2 3">
    <name type="scientific">Pseudoduganella ginsengisoli</name>
    <dbReference type="NCBI Taxonomy" id="1462440"/>
    <lineage>
        <taxon>Bacteria</taxon>
        <taxon>Pseudomonadati</taxon>
        <taxon>Pseudomonadota</taxon>
        <taxon>Betaproteobacteria</taxon>
        <taxon>Burkholderiales</taxon>
        <taxon>Oxalobacteraceae</taxon>
        <taxon>Telluria group</taxon>
        <taxon>Pseudoduganella</taxon>
    </lineage>
</organism>
<comment type="caution">
    <text evidence="2">The sequence shown here is derived from an EMBL/GenBank/DDBJ whole genome shotgun (WGS) entry which is preliminary data.</text>
</comment>
<dbReference type="RefSeq" id="WP_155440882.1">
    <property type="nucleotide sequence ID" value="NZ_WNLA01000016.1"/>
</dbReference>
<evidence type="ECO:0008006" key="4">
    <source>
        <dbReference type="Google" id="ProtNLM"/>
    </source>
</evidence>